<evidence type="ECO:0000313" key="1">
    <source>
        <dbReference type="EMBL" id="MBV7268302.1"/>
    </source>
</evidence>
<reference evidence="1" key="1">
    <citation type="submission" date="2021-04" db="EMBL/GenBank/DDBJ databases">
        <authorList>
            <person name="Pira H."/>
            <person name="Risdian C."/>
            <person name="Wink J."/>
        </authorList>
    </citation>
    <scope>NUCLEOTIDE SEQUENCE</scope>
    <source>
        <strain evidence="1">WHY3</strain>
    </source>
</reference>
<dbReference type="Pfam" id="PF04134">
    <property type="entry name" value="DCC1-like"/>
    <property type="match status" value="1"/>
</dbReference>
<dbReference type="Proteomes" id="UP001138894">
    <property type="component" value="Unassembled WGS sequence"/>
</dbReference>
<proteinExistence type="predicted"/>
<organism evidence="1 2">
    <name type="scientific">Winogradskyella luteola</name>
    <dbReference type="NCBI Taxonomy" id="2828330"/>
    <lineage>
        <taxon>Bacteria</taxon>
        <taxon>Pseudomonadati</taxon>
        <taxon>Bacteroidota</taxon>
        <taxon>Flavobacteriia</taxon>
        <taxon>Flavobacteriales</taxon>
        <taxon>Flavobacteriaceae</taxon>
        <taxon>Winogradskyella</taxon>
    </lineage>
</organism>
<keyword evidence="2" id="KW-1185">Reference proteome</keyword>
<dbReference type="InterPro" id="IPR052927">
    <property type="entry name" value="DCC_oxidoreductase"/>
</dbReference>
<dbReference type="InterPro" id="IPR007263">
    <property type="entry name" value="DCC1-like"/>
</dbReference>
<protein>
    <submittedName>
        <fullName evidence="1">DUF393 domain-containing protein</fullName>
    </submittedName>
</protein>
<dbReference type="AlphaFoldDB" id="A0A9X1F6I9"/>
<sequence length="140" mass="16217">MIDNIPKDKQLILFDGVCNLCNSSVLYVIKRDTNNAFLFAPLQSEIGESIINEFNIDTAKTDSIILYKPKERKIYHKSSAALQVAKQLSFPTKLMAVFFIVPKLIRNWVYDYVAKNRYKWYGKKDACMIPTPELKSKFLE</sequence>
<dbReference type="PANTHER" id="PTHR33639:SF2">
    <property type="entry name" value="DUF393 DOMAIN-CONTAINING PROTEIN"/>
    <property type="match status" value="1"/>
</dbReference>
<gene>
    <name evidence="1" type="ORF">KCG49_03730</name>
</gene>
<dbReference type="GO" id="GO:0015035">
    <property type="term" value="F:protein-disulfide reductase activity"/>
    <property type="evidence" value="ECO:0007669"/>
    <property type="project" value="InterPro"/>
</dbReference>
<dbReference type="EMBL" id="JAGSPD010000002">
    <property type="protein sequence ID" value="MBV7268302.1"/>
    <property type="molecule type" value="Genomic_DNA"/>
</dbReference>
<comment type="caution">
    <text evidence="1">The sequence shown here is derived from an EMBL/GenBank/DDBJ whole genome shotgun (WGS) entry which is preliminary data.</text>
</comment>
<name>A0A9X1F6I9_9FLAO</name>
<evidence type="ECO:0000313" key="2">
    <source>
        <dbReference type="Proteomes" id="UP001138894"/>
    </source>
</evidence>
<accession>A0A9X1F6I9</accession>
<dbReference type="RefSeq" id="WP_218544837.1">
    <property type="nucleotide sequence ID" value="NZ_JAGSPD010000002.1"/>
</dbReference>
<dbReference type="PANTHER" id="PTHR33639">
    <property type="entry name" value="THIOL-DISULFIDE OXIDOREDUCTASE DCC"/>
    <property type="match status" value="1"/>
</dbReference>